<comment type="caution">
    <text evidence="1">The sequence shown here is derived from an EMBL/GenBank/DDBJ whole genome shotgun (WGS) entry which is preliminary data.</text>
</comment>
<organism evidence="1 2">
    <name type="scientific">Dryococelus australis</name>
    <dbReference type="NCBI Taxonomy" id="614101"/>
    <lineage>
        <taxon>Eukaryota</taxon>
        <taxon>Metazoa</taxon>
        <taxon>Ecdysozoa</taxon>
        <taxon>Arthropoda</taxon>
        <taxon>Hexapoda</taxon>
        <taxon>Insecta</taxon>
        <taxon>Pterygota</taxon>
        <taxon>Neoptera</taxon>
        <taxon>Polyneoptera</taxon>
        <taxon>Phasmatodea</taxon>
        <taxon>Verophasmatodea</taxon>
        <taxon>Anareolatae</taxon>
        <taxon>Phasmatidae</taxon>
        <taxon>Eurycanthinae</taxon>
        <taxon>Dryococelus</taxon>
    </lineage>
</organism>
<keyword evidence="2" id="KW-1185">Reference proteome</keyword>
<gene>
    <name evidence="1" type="ORF">PR048_001557</name>
</gene>
<accession>A0ABQ9IJ35</accession>
<protein>
    <submittedName>
        <fullName evidence="1">Uncharacterized protein</fullName>
    </submittedName>
</protein>
<name>A0ABQ9IJ35_9NEOP</name>
<proteinExistence type="predicted"/>
<dbReference type="PANTHER" id="PTHR46601:SF2">
    <property type="entry name" value="UBIQUITIN-LIKE PROTEASE FAMILY PROFILE DOMAIN-CONTAINING PROTEIN"/>
    <property type="match status" value="1"/>
</dbReference>
<dbReference type="PANTHER" id="PTHR46601">
    <property type="entry name" value="ULP_PROTEASE DOMAIN-CONTAINING PROTEIN"/>
    <property type="match status" value="1"/>
</dbReference>
<dbReference type="Proteomes" id="UP001159363">
    <property type="component" value="Chromosome 1"/>
</dbReference>
<evidence type="ECO:0000313" key="2">
    <source>
        <dbReference type="Proteomes" id="UP001159363"/>
    </source>
</evidence>
<dbReference type="EMBL" id="JARBHB010000001">
    <property type="protein sequence ID" value="KAJ8896214.1"/>
    <property type="molecule type" value="Genomic_DNA"/>
</dbReference>
<evidence type="ECO:0000313" key="1">
    <source>
        <dbReference type="EMBL" id="KAJ8896214.1"/>
    </source>
</evidence>
<sequence length="255" mass="29786">MLENNMVHFMEHILNDKHQLAVIRNLKIHLNEAELVIHVDFSENYDSKYVSETQYVHIQVLYTVQVTSRKHFVLHPLTYLKQFPTVSSIHFMSDSQAHHRHKTMYALMRYYILKKFPQIRSITWNHSEAGHGKGAPDAVGAVLKRTADCIVTEGNYISDFDTLVARIEYFWSTHSEFFPGSMRVHQVKWRRNIPDIHFWRLGCFVYHTGLCSHYHIGCLTTNIVTKGSTNGLIRRTSTHEWSDIVKKIYSPTPSD</sequence>
<reference evidence="1 2" key="1">
    <citation type="submission" date="2023-02" db="EMBL/GenBank/DDBJ databases">
        <title>LHISI_Scaffold_Assembly.</title>
        <authorList>
            <person name="Stuart O.P."/>
            <person name="Cleave R."/>
            <person name="Magrath M.J.L."/>
            <person name="Mikheyev A.S."/>
        </authorList>
    </citation>
    <scope>NUCLEOTIDE SEQUENCE [LARGE SCALE GENOMIC DNA]</scope>
    <source>
        <strain evidence="1">Daus_M_001</strain>
        <tissue evidence="1">Leg muscle</tissue>
    </source>
</reference>